<evidence type="ECO:0008006" key="4">
    <source>
        <dbReference type="Google" id="ProtNLM"/>
    </source>
</evidence>
<dbReference type="RefSeq" id="WP_050370343.1">
    <property type="nucleotide sequence ID" value="NZ_KQ257813.1"/>
</dbReference>
<dbReference type="InterPro" id="IPR029045">
    <property type="entry name" value="ClpP/crotonase-like_dom_sf"/>
</dbReference>
<protein>
    <recommendedName>
        <fullName evidence="4">Enoyl-CoA hydratase</fullName>
    </recommendedName>
</protein>
<sequence length="60" mass="6294">MIRTETVDGVLVMTLDRPEARNAVDPEAAAALSTALDLPADAQEGAGAFADKRVPRRSGE</sequence>
<organism evidence="2 3">
    <name type="scientific">Streptomyces acidiscabies</name>
    <dbReference type="NCBI Taxonomy" id="42234"/>
    <lineage>
        <taxon>Bacteria</taxon>
        <taxon>Bacillati</taxon>
        <taxon>Actinomycetota</taxon>
        <taxon>Actinomycetes</taxon>
        <taxon>Kitasatosporales</taxon>
        <taxon>Streptomycetaceae</taxon>
        <taxon>Streptomyces</taxon>
    </lineage>
</organism>
<name>A0A0L0KI08_9ACTN</name>
<dbReference type="EMBL" id="JPPY01000068">
    <property type="protein sequence ID" value="KND37270.1"/>
    <property type="molecule type" value="Genomic_DNA"/>
</dbReference>
<evidence type="ECO:0000313" key="3">
    <source>
        <dbReference type="Proteomes" id="UP000037151"/>
    </source>
</evidence>
<proteinExistence type="predicted"/>
<comment type="caution">
    <text evidence="2">The sequence shown here is derived from an EMBL/GenBank/DDBJ whole genome shotgun (WGS) entry which is preliminary data.</text>
</comment>
<feature type="compositionally biased region" description="Basic and acidic residues" evidence="1">
    <location>
        <begin position="50"/>
        <end position="60"/>
    </location>
</feature>
<dbReference type="SUPFAM" id="SSF52096">
    <property type="entry name" value="ClpP/crotonase"/>
    <property type="match status" value="1"/>
</dbReference>
<dbReference type="OrthoDB" id="3474517at2"/>
<accession>A0A0L0KI08</accession>
<dbReference type="Proteomes" id="UP000037151">
    <property type="component" value="Unassembled WGS sequence"/>
</dbReference>
<feature type="region of interest" description="Disordered" evidence="1">
    <location>
        <begin position="35"/>
        <end position="60"/>
    </location>
</feature>
<evidence type="ECO:0000313" key="2">
    <source>
        <dbReference type="EMBL" id="KND37270.1"/>
    </source>
</evidence>
<dbReference type="Gene3D" id="3.30.300.220">
    <property type="match status" value="1"/>
</dbReference>
<dbReference type="AlphaFoldDB" id="A0A0L0KI08"/>
<gene>
    <name evidence="2" type="ORF">IQ63_10120</name>
</gene>
<evidence type="ECO:0000256" key="1">
    <source>
        <dbReference type="SAM" id="MobiDB-lite"/>
    </source>
</evidence>
<reference evidence="3" key="1">
    <citation type="submission" date="2014-07" db="EMBL/GenBank/DDBJ databases">
        <title>Genome sequencing of plant-pathogenic Streptomyces species.</title>
        <authorList>
            <person name="Harrison J."/>
            <person name="Sapp M."/>
            <person name="Thwaites R."/>
            <person name="Studholme D.J."/>
        </authorList>
    </citation>
    <scope>NUCLEOTIDE SEQUENCE [LARGE SCALE GENOMIC DNA]</scope>
    <source>
        <strain evidence="3">NCPPB 4445</strain>
    </source>
</reference>
<dbReference type="PATRIC" id="fig|42234.21.peg.2087"/>